<protein>
    <submittedName>
        <fullName evidence="8">Glycoside hydrolase/deacetylase</fullName>
    </submittedName>
</protein>
<feature type="chain" id="PRO_5014690383" evidence="6">
    <location>
        <begin position="25"/>
        <end position="212"/>
    </location>
</feature>
<evidence type="ECO:0000256" key="6">
    <source>
        <dbReference type="SAM" id="SignalP"/>
    </source>
</evidence>
<evidence type="ECO:0000256" key="1">
    <source>
        <dbReference type="ARBA" id="ARBA00001941"/>
    </source>
</evidence>
<keyword evidence="5" id="KW-0119">Carbohydrate metabolism</keyword>
<dbReference type="SUPFAM" id="SSF88713">
    <property type="entry name" value="Glycoside hydrolase/deacetylase"/>
    <property type="match status" value="1"/>
</dbReference>
<evidence type="ECO:0000256" key="2">
    <source>
        <dbReference type="ARBA" id="ARBA00022723"/>
    </source>
</evidence>
<name>A0A2N1N963_9GLOM</name>
<dbReference type="PANTHER" id="PTHR46471:SF6">
    <property type="entry name" value="GLYCOSYL HYDROLASE"/>
    <property type="match status" value="1"/>
</dbReference>
<evidence type="ECO:0000256" key="3">
    <source>
        <dbReference type="ARBA" id="ARBA00022729"/>
    </source>
</evidence>
<comment type="cofactor">
    <cofactor evidence="1">
        <name>Co(2+)</name>
        <dbReference type="ChEBI" id="CHEBI:48828"/>
    </cofactor>
</comment>
<evidence type="ECO:0000256" key="5">
    <source>
        <dbReference type="ARBA" id="ARBA00023277"/>
    </source>
</evidence>
<dbReference type="Proteomes" id="UP000233469">
    <property type="component" value="Unassembled WGS sequence"/>
</dbReference>
<keyword evidence="3 6" id="KW-0732">Signal</keyword>
<evidence type="ECO:0000313" key="8">
    <source>
        <dbReference type="EMBL" id="PKK70399.1"/>
    </source>
</evidence>
<evidence type="ECO:0000313" key="9">
    <source>
        <dbReference type="Proteomes" id="UP000233469"/>
    </source>
</evidence>
<dbReference type="GO" id="GO:0046872">
    <property type="term" value="F:metal ion binding"/>
    <property type="evidence" value="ECO:0007669"/>
    <property type="project" value="UniProtKB-KW"/>
</dbReference>
<dbReference type="GO" id="GO:0005975">
    <property type="term" value="P:carbohydrate metabolic process"/>
    <property type="evidence" value="ECO:0007669"/>
    <property type="project" value="InterPro"/>
</dbReference>
<dbReference type="VEuPathDB" id="FungiDB:RhiirA1_531382"/>
<feature type="domain" description="NodB homology" evidence="7">
    <location>
        <begin position="39"/>
        <end position="212"/>
    </location>
</feature>
<gene>
    <name evidence="8" type="ORF">RhiirC2_466520</name>
</gene>
<dbReference type="InterPro" id="IPR011330">
    <property type="entry name" value="Glyco_hydro/deAcase_b/a-brl"/>
</dbReference>
<dbReference type="AlphaFoldDB" id="A0A2N1N963"/>
<sequence length="212" mass="22737">MHLSFTFFNLISVATLAVLGGVSAQDDGAAFVFKCKNPGQVALTFDDGPSPFTAKLLDHLAAAKVPATFFVLGKAVNEFPDALKATYNAGHQIALHSNTHADMNALTPAKVLDEYTLNLKAVKDTIGISPNMARPPFGNCNAACAKVLEGQMGLSVIQLQHDIKDYSVAYTPKIIDMIKAKGYTFVTVEQSCSCCCRCCLSPFCTCTYSCFC</sequence>
<feature type="signal peptide" evidence="6">
    <location>
        <begin position="1"/>
        <end position="24"/>
    </location>
</feature>
<keyword evidence="4 8" id="KW-0378">Hydrolase</keyword>
<dbReference type="GO" id="GO:0016810">
    <property type="term" value="F:hydrolase activity, acting on carbon-nitrogen (but not peptide) bonds"/>
    <property type="evidence" value="ECO:0007669"/>
    <property type="project" value="InterPro"/>
</dbReference>
<dbReference type="Pfam" id="PF01522">
    <property type="entry name" value="Polysacc_deac_1"/>
    <property type="match status" value="1"/>
</dbReference>
<dbReference type="PROSITE" id="PS51677">
    <property type="entry name" value="NODB"/>
    <property type="match status" value="1"/>
</dbReference>
<dbReference type="VEuPathDB" id="FungiDB:RhiirFUN_005775"/>
<proteinExistence type="predicted"/>
<dbReference type="EMBL" id="LLXL01000621">
    <property type="protein sequence ID" value="PKK70399.1"/>
    <property type="molecule type" value="Genomic_DNA"/>
</dbReference>
<accession>A0A2N1N963</accession>
<evidence type="ECO:0000256" key="4">
    <source>
        <dbReference type="ARBA" id="ARBA00022801"/>
    </source>
</evidence>
<evidence type="ECO:0000259" key="7">
    <source>
        <dbReference type="PROSITE" id="PS51677"/>
    </source>
</evidence>
<keyword evidence="2" id="KW-0479">Metal-binding</keyword>
<reference evidence="8 9" key="1">
    <citation type="submission" date="2016-04" db="EMBL/GenBank/DDBJ databases">
        <title>Genome analyses suggest a sexual origin of heterokaryosis in a supposedly ancient asexual fungus.</title>
        <authorList>
            <person name="Ropars J."/>
            <person name="Sedzielewska K."/>
            <person name="Noel J."/>
            <person name="Charron P."/>
            <person name="Farinelli L."/>
            <person name="Marton T."/>
            <person name="Kruger M."/>
            <person name="Pelin A."/>
            <person name="Brachmann A."/>
            <person name="Corradi N."/>
        </authorList>
    </citation>
    <scope>NUCLEOTIDE SEQUENCE [LARGE SCALE GENOMIC DNA]</scope>
    <source>
        <strain evidence="8 9">C2</strain>
    </source>
</reference>
<dbReference type="Gene3D" id="3.20.20.370">
    <property type="entry name" value="Glycoside hydrolase/deacetylase"/>
    <property type="match status" value="1"/>
</dbReference>
<dbReference type="InterPro" id="IPR002509">
    <property type="entry name" value="NODB_dom"/>
</dbReference>
<comment type="caution">
    <text evidence="8">The sequence shown here is derived from an EMBL/GenBank/DDBJ whole genome shotgun (WGS) entry which is preliminary data.</text>
</comment>
<organism evidence="8 9">
    <name type="scientific">Rhizophagus irregularis</name>
    <dbReference type="NCBI Taxonomy" id="588596"/>
    <lineage>
        <taxon>Eukaryota</taxon>
        <taxon>Fungi</taxon>
        <taxon>Fungi incertae sedis</taxon>
        <taxon>Mucoromycota</taxon>
        <taxon>Glomeromycotina</taxon>
        <taxon>Glomeromycetes</taxon>
        <taxon>Glomerales</taxon>
        <taxon>Glomeraceae</taxon>
        <taxon>Rhizophagus</taxon>
    </lineage>
</organism>
<reference evidence="8 9" key="2">
    <citation type="submission" date="2017-10" db="EMBL/GenBank/DDBJ databases">
        <title>Extensive intraspecific genome diversity in a model arbuscular mycorrhizal fungus.</title>
        <authorList>
            <person name="Chen E.C.H."/>
            <person name="Morin E."/>
            <person name="Baudet D."/>
            <person name="Noel J."/>
            <person name="Ndikumana S."/>
            <person name="Charron P."/>
            <person name="St-Onge C."/>
            <person name="Giorgi J."/>
            <person name="Grigoriev I.V."/>
            <person name="Roux C."/>
            <person name="Martin F.M."/>
            <person name="Corradi N."/>
        </authorList>
    </citation>
    <scope>NUCLEOTIDE SEQUENCE [LARGE SCALE GENOMIC DNA]</scope>
    <source>
        <strain evidence="8 9">C2</strain>
    </source>
</reference>
<dbReference type="PANTHER" id="PTHR46471">
    <property type="entry name" value="CHITIN DEACETYLASE"/>
    <property type="match status" value="1"/>
</dbReference>
<dbReference type="VEuPathDB" id="FungiDB:FUN_006065"/>